<sequence length="107" mass="12728">VGGGEKIKFWKDNWLGEDYKLEQQFNQLFLISDQQNSTISNMGTFSQGNWCWDLKWRRNLFDYEQHTAVTFMEAITDIQIQPHMQDIRVWKADPSGIYSTKSTYRLL</sequence>
<dbReference type="PANTHER" id="PTHR36617:SF11">
    <property type="entry name" value="PROTEIN, PUTATIVE-RELATED"/>
    <property type="match status" value="1"/>
</dbReference>
<dbReference type="EMBL" id="KN652845">
    <property type="protein sequence ID" value="KHN28340.1"/>
    <property type="molecule type" value="Genomic_DNA"/>
</dbReference>
<accession>A0A0B2R3V7</accession>
<gene>
    <name evidence="1" type="ORF">glysoja_029601</name>
</gene>
<dbReference type="AlphaFoldDB" id="A0A0B2R3V7"/>
<proteinExistence type="predicted"/>
<feature type="non-terminal residue" evidence="1">
    <location>
        <position position="107"/>
    </location>
</feature>
<dbReference type="PANTHER" id="PTHR36617">
    <property type="entry name" value="PROTEIN, PUTATIVE-RELATED"/>
    <property type="match status" value="1"/>
</dbReference>
<organism evidence="1">
    <name type="scientific">Glycine soja</name>
    <name type="common">Wild soybean</name>
    <dbReference type="NCBI Taxonomy" id="3848"/>
    <lineage>
        <taxon>Eukaryota</taxon>
        <taxon>Viridiplantae</taxon>
        <taxon>Streptophyta</taxon>
        <taxon>Embryophyta</taxon>
        <taxon>Tracheophyta</taxon>
        <taxon>Spermatophyta</taxon>
        <taxon>Magnoliopsida</taxon>
        <taxon>eudicotyledons</taxon>
        <taxon>Gunneridae</taxon>
        <taxon>Pentapetalae</taxon>
        <taxon>rosids</taxon>
        <taxon>fabids</taxon>
        <taxon>Fabales</taxon>
        <taxon>Fabaceae</taxon>
        <taxon>Papilionoideae</taxon>
        <taxon>50 kb inversion clade</taxon>
        <taxon>NPAAA clade</taxon>
        <taxon>indigoferoid/millettioid clade</taxon>
        <taxon>Phaseoleae</taxon>
        <taxon>Glycine</taxon>
        <taxon>Glycine subgen. Soja</taxon>
    </lineage>
</organism>
<feature type="non-terminal residue" evidence="1">
    <location>
        <position position="1"/>
    </location>
</feature>
<reference evidence="1" key="1">
    <citation type="submission" date="2014-07" db="EMBL/GenBank/DDBJ databases">
        <title>Identification of a novel salt tolerance gene in wild soybean by whole-genome sequencing.</title>
        <authorList>
            <person name="Lam H.-M."/>
            <person name="Qi X."/>
            <person name="Li M.-W."/>
            <person name="Liu X."/>
            <person name="Xie M."/>
            <person name="Ni M."/>
            <person name="Xu X."/>
        </authorList>
    </citation>
    <scope>NUCLEOTIDE SEQUENCE [LARGE SCALE GENOMIC DNA]</scope>
    <source>
        <tissue evidence="1">Root</tissue>
    </source>
</reference>
<dbReference type="Proteomes" id="UP000053555">
    <property type="component" value="Unassembled WGS sequence"/>
</dbReference>
<evidence type="ECO:0000313" key="1">
    <source>
        <dbReference type="EMBL" id="KHN28340.1"/>
    </source>
</evidence>
<name>A0A0B2R3V7_GLYSO</name>
<protein>
    <submittedName>
        <fullName evidence="1">Uncharacterized protein</fullName>
    </submittedName>
</protein>